<name>A0A1W6Z4B0_9BORD</name>
<dbReference type="RefSeq" id="WP_086073165.1">
    <property type="nucleotide sequence ID" value="NZ_CP021109.1"/>
</dbReference>
<feature type="region of interest" description="Disordered" evidence="1">
    <location>
        <begin position="1"/>
        <end position="24"/>
    </location>
</feature>
<dbReference type="Proteomes" id="UP000194139">
    <property type="component" value="Chromosome"/>
</dbReference>
<dbReference type="EMBL" id="CP021109">
    <property type="protein sequence ID" value="ARP87939.1"/>
    <property type="molecule type" value="Genomic_DNA"/>
</dbReference>
<proteinExistence type="predicted"/>
<accession>A0A1W6Z4B0</accession>
<organism evidence="2 3">
    <name type="scientific">Bordetella genomosp. 9</name>
    <dbReference type="NCBI Taxonomy" id="1416803"/>
    <lineage>
        <taxon>Bacteria</taxon>
        <taxon>Pseudomonadati</taxon>
        <taxon>Pseudomonadota</taxon>
        <taxon>Betaproteobacteria</taxon>
        <taxon>Burkholderiales</taxon>
        <taxon>Alcaligenaceae</taxon>
        <taxon>Bordetella</taxon>
    </lineage>
</organism>
<keyword evidence="3" id="KW-1185">Reference proteome</keyword>
<evidence type="ECO:0000313" key="2">
    <source>
        <dbReference type="EMBL" id="ARP87939.1"/>
    </source>
</evidence>
<dbReference type="AlphaFoldDB" id="A0A1W6Z4B0"/>
<protein>
    <submittedName>
        <fullName evidence="2">Uncharacterized protein</fullName>
    </submittedName>
</protein>
<sequence length="671" mass="72358">MTQQSSAPTHVQKNESAQALPAGSAEEKDIGSIIVDLTNIMDGQSADGVHPDVIQVKATIAWSSGYVDSGIPVPGAALTLKVEGGLDNPASDVKLYQDPACTIPIDNQHWLTLDNSDATGYVYAVCTAHADRSYVVKVDDCNAAWYGYVNGSRSTDGAPLNFKQSNVVPTGQLILQATNQVPNQPLMTCTVGSKTTGIGILVKLSNSPYAARGPFQGSLKPKGGSGNAGAVQFDTPYTDGAGHIMARVFPTQQGDLTLTLTDTSTNNTGTLDFKAIVLKDPVQISANPNPITGPVDKVVFTASFTDINSTPNPPGVLLQWSGADSFTTGKLPSPQITQTTNDPSSRQVQTGPITEDDFINYPNGGLNAKLSLYGTTDALTFTQPDWFDSSITGLVAPYITIGDTENGITYINDSDYADIDTGYVTLYIPSAADPLSTGQSVITLYMHTAGGTELDPDNDLYLASKNWSVQYLGHDLPVKIALSTGIFDVNQTVVIYYVMKNGPVKNISQPLAIVVDRQDLSGNTPSPLLQPPSGIPHNYYYKDSYDAHKSWGVKIRFNASTPPHAGDSILVRLDTYGMTIDNQNGQYSPAPILYTVQPDDVKQSPVEIDLPGFTYDQLANIDYSWGNLYYEYTNKATNQTYTSPQRHVTVDTVLPHTDSRFWRVRFPSSKF</sequence>
<evidence type="ECO:0000313" key="3">
    <source>
        <dbReference type="Proteomes" id="UP000194139"/>
    </source>
</evidence>
<feature type="compositionally biased region" description="Polar residues" evidence="1">
    <location>
        <begin position="1"/>
        <end position="17"/>
    </location>
</feature>
<evidence type="ECO:0000256" key="1">
    <source>
        <dbReference type="SAM" id="MobiDB-lite"/>
    </source>
</evidence>
<reference evidence="2 3" key="1">
    <citation type="submission" date="2017-05" db="EMBL/GenBank/DDBJ databases">
        <title>Complete and WGS of Bordetella genogroups.</title>
        <authorList>
            <person name="Spilker T."/>
            <person name="LiPuma J."/>
        </authorList>
    </citation>
    <scope>NUCLEOTIDE SEQUENCE [LARGE SCALE GENOMIC DNA]</scope>
    <source>
        <strain evidence="2 3">AU17164</strain>
    </source>
</reference>
<gene>
    <name evidence="2" type="ORF">CAL13_18260</name>
</gene>